<dbReference type="EMBL" id="BMUT01000001">
    <property type="protein sequence ID" value="GGX63382.1"/>
    <property type="molecule type" value="Genomic_DNA"/>
</dbReference>
<dbReference type="NCBIfam" id="TIGR00616">
    <property type="entry name" value="rect"/>
    <property type="match status" value="1"/>
</dbReference>
<dbReference type="InterPro" id="IPR018330">
    <property type="entry name" value="RecT_fam"/>
</dbReference>
<name>A0ABQ2Y440_9ACTN</name>
<evidence type="ECO:0000313" key="2">
    <source>
        <dbReference type="Proteomes" id="UP000659223"/>
    </source>
</evidence>
<dbReference type="InterPro" id="IPR004590">
    <property type="entry name" value="ssDNA_annealing_RecT"/>
</dbReference>
<dbReference type="RefSeq" id="WP_190019886.1">
    <property type="nucleotide sequence ID" value="NZ_BMUT01000001.1"/>
</dbReference>
<keyword evidence="2" id="KW-1185">Reference proteome</keyword>
<proteinExistence type="predicted"/>
<protein>
    <submittedName>
        <fullName evidence="1">DNA recombination protein RecT</fullName>
    </submittedName>
</protein>
<gene>
    <name evidence="1" type="primary">recT</name>
    <name evidence="1" type="ORF">GCM10010324_05160</name>
</gene>
<dbReference type="Proteomes" id="UP000659223">
    <property type="component" value="Unassembled WGS sequence"/>
</dbReference>
<dbReference type="Pfam" id="PF03837">
    <property type="entry name" value="RecT"/>
    <property type="match status" value="1"/>
</dbReference>
<accession>A0ABQ2Y440</accession>
<sequence length="260" mass="28604">MTSPIQNAVAARQRQQHAQVTLADQVEAMRPEIARVLPAWAQTDADRMARVALTVLRRTPKLQQTIPESFLGSLMTCAQLGVEPGPLGEAYLVPYGRECTFVLGYRGMVKLWWASPIAKTLDARVVYEGDVFRHEYGLAPSLVHRPALTGRGRPVAYYAVATTTRGGSAFVVLPPEEIERHRKHSRSADSGPWRDHYEAMAKKTAVRELFKLLPTGTALSRALAHDGTVRTDRSPDAIDASPDLPEVIDGEVIEQEAEAA</sequence>
<comment type="caution">
    <text evidence="1">The sequence shown here is derived from an EMBL/GenBank/DDBJ whole genome shotgun (WGS) entry which is preliminary data.</text>
</comment>
<evidence type="ECO:0000313" key="1">
    <source>
        <dbReference type="EMBL" id="GGX63382.1"/>
    </source>
</evidence>
<reference evidence="2" key="1">
    <citation type="journal article" date="2019" name="Int. J. Syst. Evol. Microbiol.">
        <title>The Global Catalogue of Microorganisms (GCM) 10K type strain sequencing project: providing services to taxonomists for standard genome sequencing and annotation.</title>
        <authorList>
            <consortium name="The Broad Institute Genomics Platform"/>
            <consortium name="The Broad Institute Genome Sequencing Center for Infectious Disease"/>
            <person name="Wu L."/>
            <person name="Ma J."/>
        </authorList>
    </citation>
    <scope>NUCLEOTIDE SEQUENCE [LARGE SCALE GENOMIC DNA]</scope>
    <source>
        <strain evidence="2">JCM 4586</strain>
    </source>
</reference>
<organism evidence="1 2">
    <name type="scientific">Streptomyces hiroshimensis</name>
    <dbReference type="NCBI Taxonomy" id="66424"/>
    <lineage>
        <taxon>Bacteria</taxon>
        <taxon>Bacillati</taxon>
        <taxon>Actinomycetota</taxon>
        <taxon>Actinomycetes</taxon>
        <taxon>Kitasatosporales</taxon>
        <taxon>Streptomycetaceae</taxon>
        <taxon>Streptomyces</taxon>
    </lineage>
</organism>